<reference evidence="2 3" key="1">
    <citation type="submission" date="2020-08" db="EMBL/GenBank/DDBJ databases">
        <title>Genomic Encyclopedia of Type Strains, Phase IV (KMG-V): Genome sequencing to study the core and pangenomes of soil and plant-associated prokaryotes.</title>
        <authorList>
            <person name="Whitman W."/>
        </authorList>
    </citation>
    <scope>NUCLEOTIDE SEQUENCE [LARGE SCALE GENOMIC DNA]</scope>
    <source>
        <strain evidence="2 3">SEMIA 4060</strain>
    </source>
</reference>
<dbReference type="Gene3D" id="1.25.40.10">
    <property type="entry name" value="Tetratricopeptide repeat domain"/>
    <property type="match status" value="1"/>
</dbReference>
<protein>
    <submittedName>
        <fullName evidence="2">TPR repeat protein</fullName>
    </submittedName>
</protein>
<evidence type="ECO:0000256" key="1">
    <source>
        <dbReference type="SAM" id="MobiDB-lite"/>
    </source>
</evidence>
<dbReference type="SUPFAM" id="SSF81901">
    <property type="entry name" value="HCP-like"/>
    <property type="match status" value="1"/>
</dbReference>
<dbReference type="AlphaFoldDB" id="A0A7X0MAE3"/>
<comment type="caution">
    <text evidence="2">The sequence shown here is derived from an EMBL/GenBank/DDBJ whole genome shotgun (WGS) entry which is preliminary data.</text>
</comment>
<dbReference type="EMBL" id="JACHBG010000001">
    <property type="protein sequence ID" value="MBB6483201.1"/>
    <property type="molecule type" value="Genomic_DNA"/>
</dbReference>
<sequence>MHFSRFLKAVCDSEAIKRAGQTRRPEEPESRERRQGSDGKQGRCKRKQTGTKPMARFETPMSEMAMLGGNSADALCELGVNYATGRGCSADLVAAHKWLNIAAIRGSARAAELRADVAATLTKMQLATALRAAREWMTTH</sequence>
<organism evidence="2 3">
    <name type="scientific">Rhizobium lusitanum</name>
    <dbReference type="NCBI Taxonomy" id="293958"/>
    <lineage>
        <taxon>Bacteria</taxon>
        <taxon>Pseudomonadati</taxon>
        <taxon>Pseudomonadota</taxon>
        <taxon>Alphaproteobacteria</taxon>
        <taxon>Hyphomicrobiales</taxon>
        <taxon>Rhizobiaceae</taxon>
        <taxon>Rhizobium/Agrobacterium group</taxon>
        <taxon>Rhizobium</taxon>
    </lineage>
</organism>
<evidence type="ECO:0000313" key="3">
    <source>
        <dbReference type="Proteomes" id="UP000565576"/>
    </source>
</evidence>
<feature type="compositionally biased region" description="Basic and acidic residues" evidence="1">
    <location>
        <begin position="23"/>
        <end position="41"/>
    </location>
</feature>
<dbReference type="InterPro" id="IPR011990">
    <property type="entry name" value="TPR-like_helical_dom_sf"/>
</dbReference>
<evidence type="ECO:0000313" key="2">
    <source>
        <dbReference type="EMBL" id="MBB6483201.1"/>
    </source>
</evidence>
<dbReference type="Proteomes" id="UP000565576">
    <property type="component" value="Unassembled WGS sequence"/>
</dbReference>
<name>A0A7X0MAE3_9HYPH</name>
<feature type="region of interest" description="Disordered" evidence="1">
    <location>
        <begin position="17"/>
        <end position="57"/>
    </location>
</feature>
<proteinExistence type="predicted"/>
<gene>
    <name evidence="2" type="ORF">GGD46_000444</name>
</gene>
<accession>A0A7X0MAE3</accession>